<proteinExistence type="predicted"/>
<dbReference type="EMBL" id="CP002062">
    <property type="protein sequence ID" value="ADJ14548.1"/>
    <property type="molecule type" value="Genomic_DNA"/>
</dbReference>
<reference evidence="1 3" key="1">
    <citation type="journal article" date="2010" name="J. Bacteriol.">
        <title>Complete genome sequence of Halalkalicoccus jeotgali B3(T), an extremely halophilic archaeon.</title>
        <authorList>
            <person name="Roh S.W."/>
            <person name="Nam Y.D."/>
            <person name="Nam S.H."/>
            <person name="Choi S.H."/>
            <person name="Park H.S."/>
            <person name="Bae J.W."/>
        </authorList>
    </citation>
    <scope>NUCLEOTIDE SEQUENCE [LARGE SCALE GENOMIC DNA]</scope>
    <source>
        <strain evidence="1">B3</strain>
        <strain evidence="3">DSM 18796 / CECT 7217 / JCM 14584 / KCTC 4019 / B3</strain>
    </source>
</reference>
<evidence type="ECO:0008006" key="5">
    <source>
        <dbReference type="Google" id="ProtNLM"/>
    </source>
</evidence>
<evidence type="ECO:0000313" key="3">
    <source>
        <dbReference type="Proteomes" id="UP000000390"/>
    </source>
</evidence>
<organism evidence="1 3">
    <name type="scientific">Halalkalicoccus jeotgali (strain DSM 18796 / CECT 7217 / JCM 14584 / KCTC 4019 / B3)</name>
    <dbReference type="NCBI Taxonomy" id="795797"/>
    <lineage>
        <taxon>Archaea</taxon>
        <taxon>Methanobacteriati</taxon>
        <taxon>Methanobacteriota</taxon>
        <taxon>Stenosarchaea group</taxon>
        <taxon>Halobacteria</taxon>
        <taxon>Halobacteriales</taxon>
        <taxon>Halococcaceae</taxon>
        <taxon>Halalkalicoccus</taxon>
    </lineage>
</organism>
<dbReference type="STRING" id="795797.HacjB3_05785"/>
<dbReference type="Proteomes" id="UP000011645">
    <property type="component" value="Unassembled WGS sequence"/>
</dbReference>
<sequence length="125" mass="14114">MARDPLAEGDEPDPQRVLDALCDDDCRAIVRTLDGAMTASDISEACEIPLSTTYRKLDTMTEATLLEELTEIRADGRHTARYRLDFDSVTVSITEDRRLDLTISRPTRTADERLAALWSDVRREV</sequence>
<evidence type="ECO:0000313" key="1">
    <source>
        <dbReference type="EMBL" id="ADJ14548.1"/>
    </source>
</evidence>
<gene>
    <name evidence="1" type="ordered locus">HacjB3_05785</name>
    <name evidence="2" type="ORF">C497_04152</name>
</gene>
<dbReference type="SUPFAM" id="SSF46785">
    <property type="entry name" value="Winged helix' DNA-binding domain"/>
    <property type="match status" value="1"/>
</dbReference>
<dbReference type="InterPro" id="IPR036388">
    <property type="entry name" value="WH-like_DNA-bd_sf"/>
</dbReference>
<dbReference type="GeneID" id="9418962"/>
<keyword evidence="4" id="KW-1185">Reference proteome</keyword>
<dbReference type="OrthoDB" id="10985at2157"/>
<dbReference type="Proteomes" id="UP000000390">
    <property type="component" value="Chromosome"/>
</dbReference>
<dbReference type="InterPro" id="IPR036390">
    <property type="entry name" value="WH_DNA-bd_sf"/>
</dbReference>
<dbReference type="AlphaFoldDB" id="D8JA26"/>
<evidence type="ECO:0000313" key="2">
    <source>
        <dbReference type="EMBL" id="ELY39921.1"/>
    </source>
</evidence>
<accession>D8JA26</accession>
<dbReference type="eggNOG" id="arCOG03067">
    <property type="taxonomic scope" value="Archaea"/>
</dbReference>
<dbReference type="RefSeq" id="WP_008414723.1">
    <property type="nucleotide sequence ID" value="NC_014297.1"/>
</dbReference>
<dbReference type="Gene3D" id="1.10.10.10">
    <property type="entry name" value="Winged helix-like DNA-binding domain superfamily/Winged helix DNA-binding domain"/>
    <property type="match status" value="1"/>
</dbReference>
<dbReference type="HOGENOM" id="CLU_124803_1_0_2"/>
<dbReference type="EMBL" id="AOHV01000012">
    <property type="protein sequence ID" value="ELY39921.1"/>
    <property type="molecule type" value="Genomic_DNA"/>
</dbReference>
<dbReference type="PATRIC" id="fig|795797.18.peg.1155"/>
<name>D8JA26_HALJB</name>
<dbReference type="KEGG" id="hje:HacjB3_05785"/>
<dbReference type="Pfam" id="PF12840">
    <property type="entry name" value="HTH_20"/>
    <property type="match status" value="1"/>
</dbReference>
<protein>
    <recommendedName>
        <fullName evidence="5">IclR family transcriptional regulator</fullName>
    </recommendedName>
</protein>
<evidence type="ECO:0000313" key="4">
    <source>
        <dbReference type="Proteomes" id="UP000011645"/>
    </source>
</evidence>
<reference evidence="2 4" key="2">
    <citation type="journal article" date="2014" name="PLoS Genet.">
        <title>Phylogenetically driven sequencing of extremely halophilic archaea reveals strategies for static and dynamic osmo-response.</title>
        <authorList>
            <person name="Becker E.A."/>
            <person name="Seitzer P.M."/>
            <person name="Tritt A."/>
            <person name="Larsen D."/>
            <person name="Krusor M."/>
            <person name="Yao A.I."/>
            <person name="Wu D."/>
            <person name="Madern D."/>
            <person name="Eisen J.A."/>
            <person name="Darling A.E."/>
            <person name="Facciotti M.T."/>
        </authorList>
    </citation>
    <scope>NUCLEOTIDE SEQUENCE [LARGE SCALE GENOMIC DNA]</scope>
    <source>
        <strain evidence="2">B3</strain>
        <strain evidence="4">DSM 18796 / CECT 7217 / JCM 14584 / KCTC 4019 / B3</strain>
    </source>
</reference>